<dbReference type="AlphaFoldDB" id="A0A3B0SST2"/>
<evidence type="ECO:0008006" key="2">
    <source>
        <dbReference type="Google" id="ProtNLM"/>
    </source>
</evidence>
<sequence>AEPFRERLADMPSAMTSVVDPSRVTQLIDEHVQGRADHAWRLVALLTAAVWFDRHSP</sequence>
<reference evidence="1" key="1">
    <citation type="submission" date="2018-06" db="EMBL/GenBank/DDBJ databases">
        <authorList>
            <person name="Zhirakovskaya E."/>
        </authorList>
    </citation>
    <scope>NUCLEOTIDE SEQUENCE</scope>
</reference>
<evidence type="ECO:0000313" key="1">
    <source>
        <dbReference type="EMBL" id="VAW08945.1"/>
    </source>
</evidence>
<proteinExistence type="predicted"/>
<dbReference type="EMBL" id="UOEK01000510">
    <property type="protein sequence ID" value="VAW08945.1"/>
    <property type="molecule type" value="Genomic_DNA"/>
</dbReference>
<protein>
    <recommendedName>
        <fullName evidence="2">Asparagine synthetase [glutamine-hydrolyzing]</fullName>
    </recommendedName>
</protein>
<gene>
    <name evidence="1" type="ORF">MNBD_ACTINO02-1649</name>
</gene>
<feature type="non-terminal residue" evidence="1">
    <location>
        <position position="1"/>
    </location>
</feature>
<organism evidence="1">
    <name type="scientific">hydrothermal vent metagenome</name>
    <dbReference type="NCBI Taxonomy" id="652676"/>
    <lineage>
        <taxon>unclassified sequences</taxon>
        <taxon>metagenomes</taxon>
        <taxon>ecological metagenomes</taxon>
    </lineage>
</organism>
<accession>A0A3B0SST2</accession>
<name>A0A3B0SST2_9ZZZZ</name>